<organism evidence="3 4">
    <name type="scientific">Adineta steineri</name>
    <dbReference type="NCBI Taxonomy" id="433720"/>
    <lineage>
        <taxon>Eukaryota</taxon>
        <taxon>Metazoa</taxon>
        <taxon>Spiralia</taxon>
        <taxon>Gnathifera</taxon>
        <taxon>Rotifera</taxon>
        <taxon>Eurotatoria</taxon>
        <taxon>Bdelloidea</taxon>
        <taxon>Adinetida</taxon>
        <taxon>Adinetidae</taxon>
        <taxon>Adineta</taxon>
    </lineage>
</organism>
<dbReference type="EMBL" id="CAJOAY010034162">
    <property type="protein sequence ID" value="CAF4443199.1"/>
    <property type="molecule type" value="Genomic_DNA"/>
</dbReference>
<dbReference type="Proteomes" id="UP000663881">
    <property type="component" value="Unassembled WGS sequence"/>
</dbReference>
<gene>
    <name evidence="3" type="ORF">OKA104_LOCUS53741</name>
</gene>
<evidence type="ECO:0000313" key="3">
    <source>
        <dbReference type="EMBL" id="CAF4443199.1"/>
    </source>
</evidence>
<reference evidence="3" key="1">
    <citation type="submission" date="2021-02" db="EMBL/GenBank/DDBJ databases">
        <authorList>
            <person name="Nowell W R."/>
        </authorList>
    </citation>
    <scope>NUCLEOTIDE SEQUENCE</scope>
</reference>
<feature type="non-terminal residue" evidence="3">
    <location>
        <position position="1"/>
    </location>
</feature>
<evidence type="ECO:0000256" key="1">
    <source>
        <dbReference type="ARBA" id="ARBA00022737"/>
    </source>
</evidence>
<dbReference type="InterPro" id="IPR032171">
    <property type="entry name" value="COR-A"/>
</dbReference>
<feature type="domain" description="COR" evidence="2">
    <location>
        <begin position="2"/>
        <end position="62"/>
    </location>
</feature>
<sequence>MACIVSIKDSPVKNGRLYYSDIGTIWKDYSEDLHPWILKLTEAFDLTFPVPDQNMNLVPCLLPEEEPEYTWIDDTTNTENREMKVVYIFNYLP</sequence>
<dbReference type="AlphaFoldDB" id="A0A820RVP4"/>
<keyword evidence="1" id="KW-0677">Repeat</keyword>
<evidence type="ECO:0000259" key="2">
    <source>
        <dbReference type="Pfam" id="PF16095"/>
    </source>
</evidence>
<name>A0A820RVP4_9BILA</name>
<protein>
    <recommendedName>
        <fullName evidence="2">COR domain-containing protein</fullName>
    </recommendedName>
</protein>
<evidence type="ECO:0000313" key="4">
    <source>
        <dbReference type="Proteomes" id="UP000663881"/>
    </source>
</evidence>
<dbReference type="Pfam" id="PF16095">
    <property type="entry name" value="COR-A"/>
    <property type="match status" value="1"/>
</dbReference>
<comment type="caution">
    <text evidence="3">The sequence shown here is derived from an EMBL/GenBank/DDBJ whole genome shotgun (WGS) entry which is preliminary data.</text>
</comment>
<proteinExistence type="predicted"/>
<accession>A0A820RVP4</accession>